<dbReference type="PANTHER" id="PTHR34387">
    <property type="entry name" value="SLR1258 PROTEIN"/>
    <property type="match status" value="1"/>
</dbReference>
<protein>
    <submittedName>
        <fullName evidence="2">Outer membrane protein</fullName>
    </submittedName>
</protein>
<dbReference type="AlphaFoldDB" id="A0A512IYD0"/>
<reference evidence="3" key="1">
    <citation type="journal article" date="2014" name="Int. J. Syst. Evol. Microbiol.">
        <title>Complete genome of a new Firmicutes species belonging to the dominant human colonic microbiota ('Ruminococcus bicirculans') reveals two chromosomes and a selective capacity to utilize plant glucans.</title>
        <authorList>
            <consortium name="NISC Comparative Sequencing Program"/>
            <person name="Wegmann U."/>
            <person name="Louis P."/>
            <person name="Goesmann A."/>
            <person name="Henrissat B."/>
            <person name="Duncan S.H."/>
            <person name="Flint H.J."/>
        </authorList>
    </citation>
    <scope>NUCLEOTIDE SEQUENCE</scope>
    <source>
        <strain evidence="3">NBRC 107715</strain>
    </source>
</reference>
<feature type="chain" id="PRO_5022043160" evidence="1">
    <location>
        <begin position="23"/>
        <end position="248"/>
    </location>
</feature>
<evidence type="ECO:0000313" key="4">
    <source>
        <dbReference type="Proteomes" id="UP000321960"/>
    </source>
</evidence>
<reference evidence="3" key="4">
    <citation type="submission" date="2023-01" db="EMBL/GenBank/DDBJ databases">
        <title>Draft genome sequence of Methylobacterium oxalidis strain NBRC 107715.</title>
        <authorList>
            <person name="Sun Q."/>
            <person name="Mori K."/>
        </authorList>
    </citation>
    <scope>NUCLEOTIDE SEQUENCE</scope>
    <source>
        <strain evidence="3">NBRC 107715</strain>
    </source>
</reference>
<evidence type="ECO:0000313" key="3">
    <source>
        <dbReference type="EMBL" id="GLS66888.1"/>
    </source>
</evidence>
<dbReference type="RefSeq" id="WP_147024387.1">
    <property type="nucleotide sequence ID" value="NZ_BJZU01000007.1"/>
</dbReference>
<dbReference type="OrthoDB" id="9813144at2"/>
<reference evidence="5" key="2">
    <citation type="journal article" date="2019" name="Int. J. Syst. Evol. Microbiol.">
        <title>The Global Catalogue of Microorganisms (GCM) 10K type strain sequencing project: providing services to taxonomists for standard genome sequencing and annotation.</title>
        <authorList>
            <consortium name="The Broad Institute Genomics Platform"/>
            <consortium name="The Broad Institute Genome Sequencing Center for Infectious Disease"/>
            <person name="Wu L."/>
            <person name="Ma J."/>
        </authorList>
    </citation>
    <scope>NUCLEOTIDE SEQUENCE [LARGE SCALE GENOMIC DNA]</scope>
    <source>
        <strain evidence="5">NBRC 107715</strain>
    </source>
</reference>
<dbReference type="PANTHER" id="PTHR34387:SF1">
    <property type="entry name" value="PERIPLASMIC IMMUNOGENIC PROTEIN"/>
    <property type="match status" value="1"/>
</dbReference>
<keyword evidence="5" id="KW-1185">Reference proteome</keyword>
<accession>A0A512IYD0</accession>
<dbReference type="InterPro" id="IPR052022">
    <property type="entry name" value="26kDa_periplasmic_antigen"/>
</dbReference>
<evidence type="ECO:0000313" key="2">
    <source>
        <dbReference type="EMBL" id="GEP02714.1"/>
    </source>
</evidence>
<evidence type="ECO:0000256" key="1">
    <source>
        <dbReference type="SAM" id="SignalP"/>
    </source>
</evidence>
<dbReference type="EMBL" id="BSPK01000107">
    <property type="protein sequence ID" value="GLS66888.1"/>
    <property type="molecule type" value="Genomic_DNA"/>
</dbReference>
<evidence type="ECO:0000313" key="5">
    <source>
        <dbReference type="Proteomes" id="UP001156856"/>
    </source>
</evidence>
<organism evidence="2 4">
    <name type="scientific">Methylobacterium oxalidis</name>
    <dbReference type="NCBI Taxonomy" id="944322"/>
    <lineage>
        <taxon>Bacteria</taxon>
        <taxon>Pseudomonadati</taxon>
        <taxon>Pseudomonadota</taxon>
        <taxon>Alphaproteobacteria</taxon>
        <taxon>Hyphomicrobiales</taxon>
        <taxon>Methylobacteriaceae</taxon>
        <taxon>Methylobacterium</taxon>
    </lineage>
</organism>
<dbReference type="GO" id="GO:0006974">
    <property type="term" value="P:DNA damage response"/>
    <property type="evidence" value="ECO:0007669"/>
    <property type="project" value="TreeGrafter"/>
</dbReference>
<sequence length="248" mass="25174">MRAAPLAALGLLALALAAPARAEEGREDGRLGDGLISVIGRARTETPPDFASVEIGVEVRGATPAAALDGTSEAARRIVALAAEFGVPESDVGTTAVTLQPVTRQIRQPDGTFVDKADGYRAANQVRLRLADMGRLGDLMRRSLEAGANRIDGVAFGLKDPEAAEAAVRVAAMKDAAAQAARLAEAAGVKLGRVVSIQAPPRTGAPPPILMAAPAPMRAKGRGGVAVPLVAGTIEASAEVAAAFAILP</sequence>
<dbReference type="InterPro" id="IPR007497">
    <property type="entry name" value="SIMPL/DUF541"/>
</dbReference>
<dbReference type="Proteomes" id="UP001156856">
    <property type="component" value="Unassembled WGS sequence"/>
</dbReference>
<dbReference type="Pfam" id="PF04402">
    <property type="entry name" value="SIMPL"/>
    <property type="match status" value="1"/>
</dbReference>
<dbReference type="Proteomes" id="UP000321960">
    <property type="component" value="Unassembled WGS sequence"/>
</dbReference>
<proteinExistence type="predicted"/>
<keyword evidence="1" id="KW-0732">Signal</keyword>
<comment type="caution">
    <text evidence="2">The sequence shown here is derived from an EMBL/GenBank/DDBJ whole genome shotgun (WGS) entry which is preliminary data.</text>
</comment>
<dbReference type="Gene3D" id="3.30.110.170">
    <property type="entry name" value="Protein of unknown function (DUF541), domain 1"/>
    <property type="match status" value="1"/>
</dbReference>
<reference evidence="2 4" key="3">
    <citation type="submission" date="2019-07" db="EMBL/GenBank/DDBJ databases">
        <title>Whole genome shotgun sequence of Methylobacterium oxalidis NBRC 107715.</title>
        <authorList>
            <person name="Hosoyama A."/>
            <person name="Uohara A."/>
            <person name="Ohji S."/>
            <person name="Ichikawa N."/>
        </authorList>
    </citation>
    <scope>NUCLEOTIDE SEQUENCE [LARGE SCALE GENOMIC DNA]</scope>
    <source>
        <strain evidence="2 4">NBRC 107715</strain>
    </source>
</reference>
<dbReference type="Gene3D" id="3.30.70.2970">
    <property type="entry name" value="Protein of unknown function (DUF541), domain 2"/>
    <property type="match status" value="1"/>
</dbReference>
<name>A0A512IYD0_9HYPH</name>
<gene>
    <name evidence="3" type="ORF">GCM10007888_52710</name>
    <name evidence="2" type="ORF">MOX02_07520</name>
</gene>
<feature type="signal peptide" evidence="1">
    <location>
        <begin position="1"/>
        <end position="22"/>
    </location>
</feature>
<dbReference type="EMBL" id="BJZU01000007">
    <property type="protein sequence ID" value="GEP02714.1"/>
    <property type="molecule type" value="Genomic_DNA"/>
</dbReference>